<sequence>MNAAMNATSDVASRPRQNAMQYGEATAGAGPSFASQMSSPPAAASTQANPMMNSSKIRIPHDTLEYRVLADTISYLPRHAMHDARQEPTSATQYNLYREASLKTSSTDDMSLRDFREKDWTPQDSGYGAACPVCGWIPKPVRRAIEYTLIVGMVIFMVYIVVVASIQLKKERSQNESNVTSDNYDGGVQTDDDLYQEYSNDHYYQDDDAGYYGMNDNDSEYAAYSGNDDDDDDGAQQNQNSAYGYTGNANNAYAYANGEDNGYGNR</sequence>
<dbReference type="AlphaFoldDB" id="A0A7R9WQS7"/>
<accession>A0A7R9WQS7</accession>
<feature type="compositionally biased region" description="Low complexity" evidence="1">
    <location>
        <begin position="31"/>
        <end position="50"/>
    </location>
</feature>
<gene>
    <name evidence="3" type="ORF">CAUS1442_LOCUS3077</name>
</gene>
<name>A0A7R9WQS7_9STRA</name>
<feature type="compositionally biased region" description="Low complexity" evidence="1">
    <location>
        <begin position="235"/>
        <end position="250"/>
    </location>
</feature>
<evidence type="ECO:0000313" key="3">
    <source>
        <dbReference type="EMBL" id="CAD8330978.1"/>
    </source>
</evidence>
<feature type="region of interest" description="Disordered" evidence="1">
    <location>
        <begin position="171"/>
        <end position="192"/>
    </location>
</feature>
<reference evidence="3" key="1">
    <citation type="submission" date="2021-01" db="EMBL/GenBank/DDBJ databases">
        <authorList>
            <person name="Corre E."/>
            <person name="Pelletier E."/>
            <person name="Niang G."/>
            <person name="Scheremetjew M."/>
            <person name="Finn R."/>
            <person name="Kale V."/>
            <person name="Holt S."/>
            <person name="Cochrane G."/>
            <person name="Meng A."/>
            <person name="Brown T."/>
            <person name="Cohen L."/>
        </authorList>
    </citation>
    <scope>NUCLEOTIDE SEQUENCE</scope>
    <source>
        <strain evidence="3">CCMP3328</strain>
    </source>
</reference>
<protein>
    <submittedName>
        <fullName evidence="3">Uncharacterized protein</fullName>
    </submittedName>
</protein>
<keyword evidence="2" id="KW-1133">Transmembrane helix</keyword>
<feature type="region of interest" description="Disordered" evidence="1">
    <location>
        <begin position="1"/>
        <end position="52"/>
    </location>
</feature>
<feature type="transmembrane region" description="Helical" evidence="2">
    <location>
        <begin position="147"/>
        <end position="166"/>
    </location>
</feature>
<keyword evidence="2" id="KW-0812">Transmembrane</keyword>
<organism evidence="3">
    <name type="scientific">Craspedostauros australis</name>
    <dbReference type="NCBI Taxonomy" id="1486917"/>
    <lineage>
        <taxon>Eukaryota</taxon>
        <taxon>Sar</taxon>
        <taxon>Stramenopiles</taxon>
        <taxon>Ochrophyta</taxon>
        <taxon>Bacillariophyta</taxon>
        <taxon>Bacillariophyceae</taxon>
        <taxon>Bacillariophycidae</taxon>
        <taxon>Naviculales</taxon>
        <taxon>Naviculaceae</taxon>
        <taxon>Craspedostauros</taxon>
    </lineage>
</organism>
<evidence type="ECO:0000256" key="1">
    <source>
        <dbReference type="SAM" id="MobiDB-lite"/>
    </source>
</evidence>
<evidence type="ECO:0000256" key="2">
    <source>
        <dbReference type="SAM" id="Phobius"/>
    </source>
</evidence>
<feature type="region of interest" description="Disordered" evidence="1">
    <location>
        <begin position="206"/>
        <end position="250"/>
    </location>
</feature>
<dbReference type="EMBL" id="HBEF01004989">
    <property type="protein sequence ID" value="CAD8330978.1"/>
    <property type="molecule type" value="Transcribed_RNA"/>
</dbReference>
<keyword evidence="2" id="KW-0472">Membrane</keyword>
<proteinExistence type="predicted"/>
<feature type="compositionally biased region" description="Polar residues" evidence="1">
    <location>
        <begin position="1"/>
        <end position="20"/>
    </location>
</feature>